<accession>A0A859DN53</accession>
<proteinExistence type="predicted"/>
<dbReference type="KEGG" id="clf:GJQ69_00815"/>
<reference evidence="1 2" key="1">
    <citation type="submission" date="2019-11" db="EMBL/GenBank/DDBJ databases">
        <authorList>
            <person name="Ren C."/>
            <person name="Wang H."/>
            <person name="Xu Y."/>
        </authorList>
    </citation>
    <scope>NUCLEOTIDE SEQUENCE [LARGE SCALE GENOMIC DNA]</scope>
    <source>
        <strain evidence="1 2">LBM 19010</strain>
    </source>
</reference>
<evidence type="ECO:0000313" key="2">
    <source>
        <dbReference type="Proteomes" id="UP000501316"/>
    </source>
</evidence>
<sequence length="72" mass="7891">MERSKFCPFRAADCSDRCGFFDSHHTQCSVVSIANSLNGIAVSTDGMECHIEDIPDKLDNVCACLDKIHDAV</sequence>
<evidence type="ECO:0000313" key="1">
    <source>
        <dbReference type="EMBL" id="QKN23156.1"/>
    </source>
</evidence>
<protein>
    <submittedName>
        <fullName evidence="1">Uncharacterized protein</fullName>
    </submittedName>
</protein>
<dbReference type="Proteomes" id="UP000501316">
    <property type="component" value="Chromosome"/>
</dbReference>
<dbReference type="AlphaFoldDB" id="A0A859DN53"/>
<organism evidence="1 2">
    <name type="scientific">Caproicibacterium lactatifermentans</name>
    <dbReference type="NCBI Taxonomy" id="2666138"/>
    <lineage>
        <taxon>Bacteria</taxon>
        <taxon>Bacillati</taxon>
        <taxon>Bacillota</taxon>
        <taxon>Clostridia</taxon>
        <taxon>Eubacteriales</taxon>
        <taxon>Oscillospiraceae</taxon>
        <taxon>Caproicibacterium</taxon>
    </lineage>
</organism>
<name>A0A859DN53_9FIRM</name>
<dbReference type="RefSeq" id="WP_174192654.1">
    <property type="nucleotide sequence ID" value="NZ_CP046051.1"/>
</dbReference>
<dbReference type="EMBL" id="CP046051">
    <property type="protein sequence ID" value="QKN23156.1"/>
    <property type="molecule type" value="Genomic_DNA"/>
</dbReference>
<gene>
    <name evidence="1" type="ORF">GJQ69_00815</name>
</gene>